<feature type="region of interest" description="Disordered" evidence="1">
    <location>
        <begin position="1"/>
        <end position="22"/>
    </location>
</feature>
<dbReference type="Proteomes" id="UP000017984">
    <property type="component" value="Chromosome"/>
</dbReference>
<protein>
    <submittedName>
        <fullName evidence="2">Uncharacterized protein</fullName>
    </submittedName>
</protein>
<sequence>MTPSASAPAEKNAPHFDLPSDITVKVERQPTGDATKDAVLRDLAYAAQARLEAFATGNSRTVNMNRYYGIYALNYWANRVATLKKQGVTITGAYRYFGFQVTDVTNGKTAAARYCEDQRKAYGKEIKSGKVLRTKPSAKDFILNTFQVAKTPSGDWQIVQESWKKADASCVQG</sequence>
<proteinExistence type="predicted"/>
<evidence type="ECO:0000256" key="1">
    <source>
        <dbReference type="SAM" id="MobiDB-lite"/>
    </source>
</evidence>
<comment type="caution">
    <text evidence="2">The sequence shown here is derived from an EMBL/GenBank/DDBJ whole genome shotgun (WGS) entry which is preliminary data.</text>
</comment>
<dbReference type="PATRIC" id="fig|1352936.5.peg.5610"/>
<dbReference type="STRING" id="1352936.M878_26865"/>
<accession>V6KC63</accession>
<dbReference type="EMBL" id="AWQX01000222">
    <property type="protein sequence ID" value="EST26594.1"/>
    <property type="molecule type" value="Genomic_DNA"/>
</dbReference>
<name>V6KC63_STRRC</name>
<organism evidence="2 3">
    <name type="scientific">Streptomyces roseochromogenus subsp. oscitans DS 12.976</name>
    <dbReference type="NCBI Taxonomy" id="1352936"/>
    <lineage>
        <taxon>Bacteria</taxon>
        <taxon>Bacillati</taxon>
        <taxon>Actinomycetota</taxon>
        <taxon>Actinomycetes</taxon>
        <taxon>Kitasatosporales</taxon>
        <taxon>Streptomycetaceae</taxon>
        <taxon>Streptomyces</taxon>
    </lineage>
</organism>
<dbReference type="AlphaFoldDB" id="V6KC63"/>
<evidence type="ECO:0000313" key="3">
    <source>
        <dbReference type="Proteomes" id="UP000017984"/>
    </source>
</evidence>
<evidence type="ECO:0000313" key="2">
    <source>
        <dbReference type="EMBL" id="EST26594.1"/>
    </source>
</evidence>
<reference evidence="2 3" key="1">
    <citation type="journal article" date="2014" name="Genome Announc.">
        <title>Draft Genome Sequence of Streptomyces roseochromogenes subsp. oscitans DS 12.976, Producer of the Aminocoumarin Antibiotic Clorobiocin.</title>
        <authorList>
            <person name="Ruckert C."/>
            <person name="Kalinowski J."/>
            <person name="Heide L."/>
            <person name="Apel A.K."/>
        </authorList>
    </citation>
    <scope>NUCLEOTIDE SEQUENCE [LARGE SCALE GENOMIC DNA]</scope>
    <source>
        <strain evidence="2 3">DS 12.976</strain>
    </source>
</reference>
<dbReference type="HOGENOM" id="CLU_108051_0_0_11"/>
<gene>
    <name evidence="2" type="ORF">M878_26865</name>
</gene>
<keyword evidence="3" id="KW-1185">Reference proteome</keyword>